<evidence type="ECO:0000256" key="7">
    <source>
        <dbReference type="ARBA" id="ARBA00023180"/>
    </source>
</evidence>
<dbReference type="PANTHER" id="PTHR48054">
    <property type="entry name" value="RECEPTOR KINASE-LIKE PROTEIN XA21"/>
    <property type="match status" value="1"/>
</dbReference>
<dbReference type="InterPro" id="IPR001611">
    <property type="entry name" value="Leu-rich_rpt"/>
</dbReference>
<evidence type="ECO:0000256" key="5">
    <source>
        <dbReference type="ARBA" id="ARBA00022989"/>
    </source>
</evidence>
<feature type="domain" description="Leucine-rich repeat-containing N-terminal plant-type" evidence="10">
    <location>
        <begin position="36"/>
        <end position="72"/>
    </location>
</feature>
<dbReference type="Pfam" id="PF00560">
    <property type="entry name" value="LRR_1"/>
    <property type="match status" value="7"/>
</dbReference>
<dbReference type="PROSITE" id="PS51450">
    <property type="entry name" value="LRR"/>
    <property type="match status" value="1"/>
</dbReference>
<keyword evidence="11" id="KW-0675">Receptor</keyword>
<proteinExistence type="predicted"/>
<dbReference type="Pfam" id="PF08263">
    <property type="entry name" value="LRRNT_2"/>
    <property type="match status" value="1"/>
</dbReference>
<sequence length="750" mass="80495">MSDEAATIPTLILLLLSSILITGDVVEGLSDKEVVAELKQFLQEHNPINRGGYAEWDVSEPTPCRWSGISCDAATGRVVGVDLSSSNISGPAFGKFSLLTELARLDLSANTIDGTLPADLNRCCSLRYLNISHNLISSELNVSGLANLEILDVSLNRFEGPIAFNSPAVCANLSVLNVSTNNFTGEMAGVFDKCQKLRYLDLSANHFSGEIWQGLNSLREFSVAENDLTGEILPGAFTADCALESLDLSDNNFSSALPNSIANCSKLNFLSLSGNGFGGAIPSGIGALMELESLFLGRNRFDRDVSEELLNCGKLVLLDLNGNNFGGEVQEIFGRFATVKFLVLHGNNYTGGIEKSGILKLPEVSRLDLSFNSFSGPLPAAIAEMRKLKFLILAYNNFNGSIPAEYGNIAGLQALDLSFNELSGEIPPSIGNLSSLLWLMLANNRLTGGIPPELGNCTSLLWVNLAWNRLAGAIPPEIANMGRDPEPTFATNRKDAGVAMGSGDCLTLKRWLPANYPPFSFVYTVMTHKSCRTTWDRLLKGLGIVPVCTNTSSPIWTLAISGYLQLSGNLLAGGVPPEIGRMRNLNLLYLDANRLSSGLPREIGRLPLVSLNLSYNCFSGEIPLELGGIRCLEILDLSRNNFSGEFPGSLNALAELSKFNVSFNPYLSGVVPLTGQMATFYLNSFLGDPNISFSSSAAGAWPSLPSGGGATATGRRGRAREGVSWFFVAFISAFLTCGIISFVLLINRIS</sequence>
<evidence type="ECO:0000256" key="2">
    <source>
        <dbReference type="ARBA" id="ARBA00022692"/>
    </source>
</evidence>
<keyword evidence="11" id="KW-0808">Transferase</keyword>
<evidence type="ECO:0000259" key="10">
    <source>
        <dbReference type="Pfam" id="PF08263"/>
    </source>
</evidence>
<name>A0A199VBI9_ANACO</name>
<dbReference type="AlphaFoldDB" id="A0A199VBI9"/>
<dbReference type="SMART" id="SM00369">
    <property type="entry name" value="LRR_TYP"/>
    <property type="match status" value="6"/>
</dbReference>
<evidence type="ECO:0000256" key="6">
    <source>
        <dbReference type="ARBA" id="ARBA00023136"/>
    </source>
</evidence>
<feature type="transmembrane region" description="Helical" evidence="8">
    <location>
        <begin position="725"/>
        <end position="746"/>
    </location>
</feature>
<protein>
    <submittedName>
        <fullName evidence="11">Putative LRR receptor-like serine/threonine-protein kinase</fullName>
    </submittedName>
</protein>
<dbReference type="FunFam" id="3.80.10.10:FF:000691">
    <property type="entry name" value="Putative LRR receptor-like serine/threonine-protein kinase"/>
    <property type="match status" value="1"/>
</dbReference>
<evidence type="ECO:0000313" key="12">
    <source>
        <dbReference type="Proteomes" id="UP000092600"/>
    </source>
</evidence>
<dbReference type="SUPFAM" id="SSF52058">
    <property type="entry name" value="L domain-like"/>
    <property type="match status" value="2"/>
</dbReference>
<keyword evidence="5 8" id="KW-1133">Transmembrane helix</keyword>
<reference evidence="11 12" key="1">
    <citation type="journal article" date="2016" name="DNA Res.">
        <title>The draft genome of MD-2 pineapple using hybrid error correction of long reads.</title>
        <authorList>
            <person name="Redwan R.M."/>
            <person name="Saidin A."/>
            <person name="Kumar S.V."/>
        </authorList>
    </citation>
    <scope>NUCLEOTIDE SEQUENCE [LARGE SCALE GENOMIC DNA]</scope>
    <source>
        <strain evidence="12">cv. MD2</strain>
        <tissue evidence="11">Leaf</tissue>
    </source>
</reference>
<dbReference type="Proteomes" id="UP000092600">
    <property type="component" value="Unassembled WGS sequence"/>
</dbReference>
<evidence type="ECO:0000313" key="11">
    <source>
        <dbReference type="EMBL" id="OAY74378.1"/>
    </source>
</evidence>
<dbReference type="Gene3D" id="3.80.10.10">
    <property type="entry name" value="Ribonuclease Inhibitor"/>
    <property type="match status" value="3"/>
</dbReference>
<dbReference type="InterPro" id="IPR013210">
    <property type="entry name" value="LRR_N_plant-typ"/>
</dbReference>
<keyword evidence="4" id="KW-0677">Repeat</keyword>
<keyword evidence="6 8" id="KW-0472">Membrane</keyword>
<organism evidence="11 12">
    <name type="scientific">Ananas comosus</name>
    <name type="common">Pineapple</name>
    <name type="synonym">Ananas ananas</name>
    <dbReference type="NCBI Taxonomy" id="4615"/>
    <lineage>
        <taxon>Eukaryota</taxon>
        <taxon>Viridiplantae</taxon>
        <taxon>Streptophyta</taxon>
        <taxon>Embryophyta</taxon>
        <taxon>Tracheophyta</taxon>
        <taxon>Spermatophyta</taxon>
        <taxon>Magnoliopsida</taxon>
        <taxon>Liliopsida</taxon>
        <taxon>Poales</taxon>
        <taxon>Bromeliaceae</taxon>
        <taxon>Bromelioideae</taxon>
        <taxon>Ananas</taxon>
    </lineage>
</organism>
<feature type="chain" id="PRO_5008285804" evidence="9">
    <location>
        <begin position="29"/>
        <end position="750"/>
    </location>
</feature>
<evidence type="ECO:0000256" key="9">
    <source>
        <dbReference type="SAM" id="SignalP"/>
    </source>
</evidence>
<keyword evidence="1" id="KW-0433">Leucine-rich repeat</keyword>
<evidence type="ECO:0000256" key="3">
    <source>
        <dbReference type="ARBA" id="ARBA00022729"/>
    </source>
</evidence>
<gene>
    <name evidence="11" type="ORF">ACMD2_15015</name>
</gene>
<evidence type="ECO:0000256" key="1">
    <source>
        <dbReference type="ARBA" id="ARBA00022614"/>
    </source>
</evidence>
<accession>A0A199VBI9</accession>
<dbReference type="GO" id="GO:0016301">
    <property type="term" value="F:kinase activity"/>
    <property type="evidence" value="ECO:0007669"/>
    <property type="project" value="UniProtKB-KW"/>
</dbReference>
<keyword evidence="2 8" id="KW-0812">Transmembrane</keyword>
<dbReference type="PANTHER" id="PTHR48054:SF12">
    <property type="entry name" value="PROTEIN KINASE DOMAIN-CONTAINING PROTEIN"/>
    <property type="match status" value="1"/>
</dbReference>
<keyword evidence="7" id="KW-0325">Glycoprotein</keyword>
<keyword evidence="3 9" id="KW-0732">Signal</keyword>
<dbReference type="Pfam" id="PF13516">
    <property type="entry name" value="LRR_6"/>
    <property type="match status" value="1"/>
</dbReference>
<keyword evidence="11" id="KW-0418">Kinase</keyword>
<dbReference type="EMBL" id="LSRQ01002432">
    <property type="protein sequence ID" value="OAY74378.1"/>
    <property type="molecule type" value="Genomic_DNA"/>
</dbReference>
<dbReference type="STRING" id="4615.A0A199VBI9"/>
<dbReference type="InterPro" id="IPR052592">
    <property type="entry name" value="LRR-RLK"/>
</dbReference>
<dbReference type="Pfam" id="PF13855">
    <property type="entry name" value="LRR_8"/>
    <property type="match status" value="1"/>
</dbReference>
<dbReference type="InterPro" id="IPR003591">
    <property type="entry name" value="Leu-rich_rpt_typical-subtyp"/>
</dbReference>
<evidence type="ECO:0000256" key="4">
    <source>
        <dbReference type="ARBA" id="ARBA00022737"/>
    </source>
</evidence>
<dbReference type="FunFam" id="3.80.10.10:FF:000041">
    <property type="entry name" value="LRR receptor-like serine/threonine-protein kinase ERECTA"/>
    <property type="match status" value="1"/>
</dbReference>
<dbReference type="InterPro" id="IPR032675">
    <property type="entry name" value="LRR_dom_sf"/>
</dbReference>
<feature type="signal peptide" evidence="9">
    <location>
        <begin position="1"/>
        <end position="28"/>
    </location>
</feature>
<comment type="caution">
    <text evidence="11">The sequence shown here is derived from an EMBL/GenBank/DDBJ whole genome shotgun (WGS) entry which is preliminary data.</text>
</comment>
<evidence type="ECO:0000256" key="8">
    <source>
        <dbReference type="SAM" id="Phobius"/>
    </source>
</evidence>